<dbReference type="PANTHER" id="PTHR43081:SF1">
    <property type="entry name" value="ADENYLATE CYCLASE, TERMINAL-DIFFERENTIATION SPECIFIC"/>
    <property type="match status" value="1"/>
</dbReference>
<feature type="domain" description="PAS" evidence="3">
    <location>
        <begin position="386"/>
        <end position="428"/>
    </location>
</feature>
<evidence type="ECO:0000313" key="6">
    <source>
        <dbReference type="Proteomes" id="UP000660380"/>
    </source>
</evidence>
<dbReference type="InterPro" id="IPR019734">
    <property type="entry name" value="TPR_rpt"/>
</dbReference>
<dbReference type="Pfam" id="PF01590">
    <property type="entry name" value="GAF"/>
    <property type="match status" value="2"/>
</dbReference>
<dbReference type="Gene3D" id="3.30.450.40">
    <property type="match status" value="2"/>
</dbReference>
<dbReference type="InterPro" id="IPR050697">
    <property type="entry name" value="Adenylyl/Guanylyl_Cyclase_3/4"/>
</dbReference>
<dbReference type="SUPFAM" id="SSF55073">
    <property type="entry name" value="Nucleotide cyclase"/>
    <property type="match status" value="1"/>
</dbReference>
<reference evidence="5 6" key="1">
    <citation type="journal article" date="2020" name="ISME J.">
        <title>Comparative genomics reveals insights into cyanobacterial evolution and habitat adaptation.</title>
        <authorList>
            <person name="Chen M.Y."/>
            <person name="Teng W.K."/>
            <person name="Zhao L."/>
            <person name="Hu C.X."/>
            <person name="Zhou Y.K."/>
            <person name="Han B.P."/>
            <person name="Song L.R."/>
            <person name="Shu W.S."/>
        </authorList>
    </citation>
    <scope>NUCLEOTIDE SEQUENCE [LARGE SCALE GENOMIC DNA]</scope>
    <source>
        <strain evidence="5 6">FACHB-248</strain>
    </source>
</reference>
<evidence type="ECO:0000256" key="1">
    <source>
        <dbReference type="ARBA" id="ARBA00005381"/>
    </source>
</evidence>
<proteinExistence type="inferred from homology"/>
<dbReference type="EMBL" id="JACJTA010000012">
    <property type="protein sequence ID" value="MBD2604472.1"/>
    <property type="molecule type" value="Genomic_DNA"/>
</dbReference>
<dbReference type="Proteomes" id="UP000660380">
    <property type="component" value="Unassembled WGS sequence"/>
</dbReference>
<organism evidence="5 6">
    <name type="scientific">Scytonema hofmannii FACHB-248</name>
    <dbReference type="NCBI Taxonomy" id="1842502"/>
    <lineage>
        <taxon>Bacteria</taxon>
        <taxon>Bacillati</taxon>
        <taxon>Cyanobacteriota</taxon>
        <taxon>Cyanophyceae</taxon>
        <taxon>Nostocales</taxon>
        <taxon>Scytonemataceae</taxon>
        <taxon>Scytonema</taxon>
    </lineage>
</organism>
<protein>
    <submittedName>
        <fullName evidence="5">GAF domain-containing protein</fullName>
    </submittedName>
</protein>
<comment type="caution">
    <text evidence="5">The sequence shown here is derived from an EMBL/GenBank/DDBJ whole genome shotgun (WGS) entry which is preliminary data.</text>
</comment>
<dbReference type="CDD" id="cd07302">
    <property type="entry name" value="CHD"/>
    <property type="match status" value="1"/>
</dbReference>
<dbReference type="PROSITE" id="PS50125">
    <property type="entry name" value="GUANYLATE_CYCLASE_2"/>
    <property type="match status" value="1"/>
</dbReference>
<dbReference type="SUPFAM" id="SSF55785">
    <property type="entry name" value="PYP-like sensor domain (PAS domain)"/>
    <property type="match status" value="1"/>
</dbReference>
<dbReference type="PROSITE" id="PS50005">
    <property type="entry name" value="TPR"/>
    <property type="match status" value="1"/>
</dbReference>
<dbReference type="InterPro" id="IPR001054">
    <property type="entry name" value="A/G_cyclase"/>
</dbReference>
<keyword evidence="6" id="KW-1185">Reference proteome</keyword>
<dbReference type="InterPro" id="IPR029016">
    <property type="entry name" value="GAF-like_dom_sf"/>
</dbReference>
<name>A0ABR8GM26_9CYAN</name>
<dbReference type="InterPro" id="IPR035965">
    <property type="entry name" value="PAS-like_dom_sf"/>
</dbReference>
<feature type="domain" description="Guanylate cyclase" evidence="4">
    <location>
        <begin position="645"/>
        <end position="778"/>
    </location>
</feature>
<dbReference type="InterPro" id="IPR029787">
    <property type="entry name" value="Nucleotide_cyclase"/>
</dbReference>
<keyword evidence="2" id="KW-0802">TPR repeat</keyword>
<dbReference type="Pfam" id="PF00211">
    <property type="entry name" value="Guanylate_cyc"/>
    <property type="match status" value="1"/>
</dbReference>
<sequence>MALPSPGSVLATLTELTQVNRTHALVRRVKDLSVNEFVCLLDFITAEFQQFLRAIELINNEALETMLEKVLEAITLKIGQILQAEHTTIFLVDYDKNQLWSKVPQNNTEKTLEIRTPIAVGIPGHVASTGEYLNISQAPTHPLFSPELEKQIGYKIRNILCMPVVSSKNQIVAVVQLANKAGDIPFNYDDEVCFRDFASSIGIILESCQSFYVAARNQRGATALLRATQTLGQSLDLEATLQIVMEQARILMQADRSTLFLHRKEMGELWTKVEVADRSTMVEIRIPANRGIVGYVASTGKALNISDAYKDPRFDPTTDQKTGYITQNILCLPVFNSANELIGVTQLINKHQGSFTSSDEEFMRAFNIQAGIALENARLFESVLLEKQYQKDILQSLSDAVISTDMQGRIVTINDAALELLGCPSGEVDAKNNKPLWEKNLINRLVWEVVPIDNLQMRLEDSLKTGARHYVPEQSLIVGLHQVKSRDAINRVCRDVPSSRLYDGKEIGRDVPSSRLYDGKEIGRDVPRSRLYESKEISNHDIYILAVGDRTNPDIFIPWNQPFTPQSEFLSSADVKKIERSTNLTVNPLTNPEGGVRGGLVVLEDISQEKRMKTTMYRYLTPHVAEQVMALGEDALMVGERKEVTILFSDIRGYTTLTENLGAAEVVSLLNQYFETMVEAVFNHEGTLDKFIGDALMAVFGAPLTLMENHAWKAVQSALDMRKRLAEFNQRRIIQAQPEIHIGIGISSGEVVSGNIGSQKRMDYTVIGDGVNLSSRLEGVTKEYGCDIILSEFTYELCSHRIWVRELDRIRVKGKHQAVNIYELIGDRSTPLDNTTQEFLSYYHAGRAAYLARHFKEAIACFEAAKRIRPTDQAVNIHLKRANNYQQTPPPSSWDGVWTMVAK</sequence>
<dbReference type="RefSeq" id="WP_029636075.1">
    <property type="nucleotide sequence ID" value="NZ_JACJTA010000012.1"/>
</dbReference>
<dbReference type="SMART" id="SM00091">
    <property type="entry name" value="PAS"/>
    <property type="match status" value="1"/>
</dbReference>
<accession>A0ABR8GM26</accession>
<evidence type="ECO:0000259" key="3">
    <source>
        <dbReference type="PROSITE" id="PS50112"/>
    </source>
</evidence>
<dbReference type="PROSITE" id="PS50112">
    <property type="entry name" value="PAS"/>
    <property type="match status" value="1"/>
</dbReference>
<comment type="similarity">
    <text evidence="1">Belongs to the adenylyl cyclase class-3 family.</text>
</comment>
<dbReference type="InterPro" id="IPR003018">
    <property type="entry name" value="GAF"/>
</dbReference>
<dbReference type="CDD" id="cd00130">
    <property type="entry name" value="PAS"/>
    <property type="match status" value="1"/>
</dbReference>
<feature type="repeat" description="TPR" evidence="2">
    <location>
        <begin position="839"/>
        <end position="872"/>
    </location>
</feature>
<dbReference type="Gene3D" id="3.30.450.20">
    <property type="entry name" value="PAS domain"/>
    <property type="match status" value="1"/>
</dbReference>
<evidence type="ECO:0000313" key="5">
    <source>
        <dbReference type="EMBL" id="MBD2604472.1"/>
    </source>
</evidence>
<dbReference type="SMART" id="SM00065">
    <property type="entry name" value="GAF"/>
    <property type="match status" value="2"/>
</dbReference>
<dbReference type="PANTHER" id="PTHR43081">
    <property type="entry name" value="ADENYLATE CYCLASE, TERMINAL-DIFFERENTIATION SPECIFIC-RELATED"/>
    <property type="match status" value="1"/>
</dbReference>
<dbReference type="InterPro" id="IPR000014">
    <property type="entry name" value="PAS"/>
</dbReference>
<evidence type="ECO:0000256" key="2">
    <source>
        <dbReference type="PROSITE-ProRule" id="PRU00339"/>
    </source>
</evidence>
<dbReference type="Pfam" id="PF13188">
    <property type="entry name" value="PAS_8"/>
    <property type="match status" value="1"/>
</dbReference>
<dbReference type="Gene3D" id="3.30.70.1230">
    <property type="entry name" value="Nucleotide cyclase"/>
    <property type="match status" value="1"/>
</dbReference>
<dbReference type="SMART" id="SM00044">
    <property type="entry name" value="CYCc"/>
    <property type="match status" value="1"/>
</dbReference>
<gene>
    <name evidence="5" type="ORF">H6G81_07990</name>
</gene>
<dbReference type="SUPFAM" id="SSF55781">
    <property type="entry name" value="GAF domain-like"/>
    <property type="match status" value="2"/>
</dbReference>
<evidence type="ECO:0000259" key="4">
    <source>
        <dbReference type="PROSITE" id="PS50125"/>
    </source>
</evidence>